<organism evidence="1 2">
    <name type="scientific">Aminobacter aganoensis</name>
    <dbReference type="NCBI Taxonomy" id="83264"/>
    <lineage>
        <taxon>Bacteria</taxon>
        <taxon>Pseudomonadati</taxon>
        <taxon>Pseudomonadota</taxon>
        <taxon>Alphaproteobacteria</taxon>
        <taxon>Hyphomicrobiales</taxon>
        <taxon>Phyllobacteriaceae</taxon>
        <taxon>Aminobacter</taxon>
    </lineage>
</organism>
<comment type="caution">
    <text evidence="1">The sequence shown here is derived from an EMBL/GenBank/DDBJ whole genome shotgun (WGS) entry which is preliminary data.</text>
</comment>
<dbReference type="PRINTS" id="PR01490">
    <property type="entry name" value="RTXTOXIND"/>
</dbReference>
<proteinExistence type="predicted"/>
<evidence type="ECO:0000313" key="1">
    <source>
        <dbReference type="EMBL" id="MBB6352982.1"/>
    </source>
</evidence>
<dbReference type="AlphaFoldDB" id="A0A7X0F4N1"/>
<evidence type="ECO:0000313" key="2">
    <source>
        <dbReference type="Proteomes" id="UP000536262"/>
    </source>
</evidence>
<sequence>MSLIPGMSVTAEIKTGSRRVIEFLLDPLMEMTDEAFHER</sequence>
<keyword evidence="2" id="KW-1185">Reference proteome</keyword>
<name>A0A7X0F4N1_9HYPH</name>
<dbReference type="EMBL" id="JACHOU010000001">
    <property type="protein sequence ID" value="MBB6352982.1"/>
    <property type="molecule type" value="Genomic_DNA"/>
</dbReference>
<gene>
    <name evidence="1" type="ORF">GGR00_000734</name>
</gene>
<dbReference type="Proteomes" id="UP000536262">
    <property type="component" value="Unassembled WGS sequence"/>
</dbReference>
<accession>A0A7X0F4N1</accession>
<reference evidence="1 2" key="1">
    <citation type="submission" date="2020-08" db="EMBL/GenBank/DDBJ databases">
        <title>Genomic Encyclopedia of Type Strains, Phase IV (KMG-IV): sequencing the most valuable type-strain genomes for metagenomic binning, comparative biology and taxonomic classification.</title>
        <authorList>
            <person name="Goeker M."/>
        </authorList>
    </citation>
    <scope>NUCLEOTIDE SEQUENCE [LARGE SCALE GENOMIC DNA]</scope>
    <source>
        <strain evidence="1 2">DSM 7051</strain>
    </source>
</reference>
<protein>
    <submittedName>
        <fullName evidence="1">Multidrug efflux pump subunit AcrA (Membrane-fusion protein)</fullName>
    </submittedName>
</protein>